<organism evidence="2 3">
    <name type="scientific">Caerostris extrusa</name>
    <name type="common">Bark spider</name>
    <name type="synonym">Caerostris bankana</name>
    <dbReference type="NCBI Taxonomy" id="172846"/>
    <lineage>
        <taxon>Eukaryota</taxon>
        <taxon>Metazoa</taxon>
        <taxon>Ecdysozoa</taxon>
        <taxon>Arthropoda</taxon>
        <taxon>Chelicerata</taxon>
        <taxon>Arachnida</taxon>
        <taxon>Araneae</taxon>
        <taxon>Araneomorphae</taxon>
        <taxon>Entelegynae</taxon>
        <taxon>Araneoidea</taxon>
        <taxon>Araneidae</taxon>
        <taxon>Caerostris</taxon>
    </lineage>
</organism>
<gene>
    <name evidence="2" type="ORF">CEXT_74481</name>
</gene>
<protein>
    <submittedName>
        <fullName evidence="2">Uncharacterized protein</fullName>
    </submittedName>
</protein>
<dbReference type="EMBL" id="BPLR01014373">
    <property type="protein sequence ID" value="GIY68402.1"/>
    <property type="molecule type" value="Genomic_DNA"/>
</dbReference>
<dbReference type="AlphaFoldDB" id="A0AAV4VDQ1"/>
<comment type="caution">
    <text evidence="2">The sequence shown here is derived from an EMBL/GenBank/DDBJ whole genome shotgun (WGS) entry which is preliminary data.</text>
</comment>
<keyword evidence="3" id="KW-1185">Reference proteome</keyword>
<accession>A0AAV4VDQ1</accession>
<dbReference type="Proteomes" id="UP001054945">
    <property type="component" value="Unassembled WGS sequence"/>
</dbReference>
<feature type="region of interest" description="Disordered" evidence="1">
    <location>
        <begin position="13"/>
        <end position="32"/>
    </location>
</feature>
<proteinExistence type="predicted"/>
<name>A0AAV4VDQ1_CAEEX</name>
<evidence type="ECO:0000313" key="3">
    <source>
        <dbReference type="Proteomes" id="UP001054945"/>
    </source>
</evidence>
<sequence>MSRSTFYFCVGSTASTKRGDNSQKPPPESSSSSIALVCVRTTIAFLWLNRSWDSCTGIHGVRLVIFVIPFRCIFAFSIHS</sequence>
<reference evidence="2 3" key="1">
    <citation type="submission" date="2021-06" db="EMBL/GenBank/DDBJ databases">
        <title>Caerostris extrusa draft genome.</title>
        <authorList>
            <person name="Kono N."/>
            <person name="Arakawa K."/>
        </authorList>
    </citation>
    <scope>NUCLEOTIDE SEQUENCE [LARGE SCALE GENOMIC DNA]</scope>
</reference>
<evidence type="ECO:0000256" key="1">
    <source>
        <dbReference type="SAM" id="MobiDB-lite"/>
    </source>
</evidence>
<evidence type="ECO:0000313" key="2">
    <source>
        <dbReference type="EMBL" id="GIY68402.1"/>
    </source>
</evidence>